<keyword evidence="3 8" id="KW-0489">Methyltransferase</keyword>
<dbReference type="InterPro" id="IPR050953">
    <property type="entry name" value="N4_N6_ade-DNA_methylase"/>
</dbReference>
<dbReference type="PRINTS" id="PR00507">
    <property type="entry name" value="N12N6MTFRASE"/>
</dbReference>
<evidence type="ECO:0000256" key="4">
    <source>
        <dbReference type="ARBA" id="ARBA00022679"/>
    </source>
</evidence>
<evidence type="ECO:0000256" key="5">
    <source>
        <dbReference type="ARBA" id="ARBA00022691"/>
    </source>
</evidence>
<evidence type="ECO:0000259" key="7">
    <source>
        <dbReference type="Pfam" id="PF07669"/>
    </source>
</evidence>
<dbReference type="AlphaFoldDB" id="A0A1G7YEY3"/>
<dbReference type="GO" id="GO:0032259">
    <property type="term" value="P:methylation"/>
    <property type="evidence" value="ECO:0007669"/>
    <property type="project" value="UniProtKB-KW"/>
</dbReference>
<evidence type="ECO:0000256" key="6">
    <source>
        <dbReference type="ARBA" id="ARBA00047942"/>
    </source>
</evidence>
<feature type="domain" description="Type II methyltransferase M.TaqI-like" evidence="7">
    <location>
        <begin position="445"/>
        <end position="539"/>
    </location>
</feature>
<accession>A0A1G7YEY3</accession>
<dbReference type="Proteomes" id="UP000199706">
    <property type="component" value="Unassembled WGS sequence"/>
</dbReference>
<evidence type="ECO:0000256" key="3">
    <source>
        <dbReference type="ARBA" id="ARBA00022603"/>
    </source>
</evidence>
<keyword evidence="4" id="KW-0808">Transferase</keyword>
<sequence>MTALARTSRSARELDQFYTATPIAAALIDNLPDHLGGVALSGFRWLEPSCGTGAFLNLLPDGSIGVDLEPKCPGAVQGDFLTWDLPTTDDPRPLAVLGNPPFKHDVAFFNRCASLGAAFVAFIVPRSWEKASVQNTLDRRFHLVHEEVLPLDAFVFEGAPKAVPTVFQVWEKRDELRPLIVLPTTHADFAFVPAAQRETADFAIQRIGVNAGAVKDLDAEHLSENSHRFVRAIDRSRVAEVRAVFESVDWAPVKARVAGNPSIANGEIVQAYTEAVHHRWIDVWAAEWFAQDEQDAKVEAVRSAQPFALSFEDGCDVAAVYAHIAELQAASGLDAEGRATGGVVYTPPRVARTLVDLARLQPTETVVEPAAGRGMLVAALIEHWLDQGWTHEQIALWGEERLFVGDLDGLALQDLAGWWRGFFAAHGVVSELRNLRAGDALFEGWSDRTFDVTLANPPYVGLQHLPKDHAQRVRSTFKTCAKGRGDLYRAFLERAQTQSQRSVMIVPNAWMRTTAGTALRELLRNRVRAVIDFESRRVFLGPQGASVLTAIVSTGPATQAPVLFRTDMPHESSTPWTVAFRQSDAALGPKAWALAPAVPGDEVSPDAETLGDIAEIHIGIATNCNPAYELVTGTVDGDELVTHDEVQGRDVRLPLGQAPLYLKGTTVKDRTDLRTAHRMLCPYGEDFEVVPEHGLTPDVRAWFEARRGTLLARDKGDVAQYEAWYAFGRRQGLMAFRPDERLFLVPSMAKGPLAPVEFMPCEVGGRFLWTSGYVVRPKDRSPEGYDRLRAVLESPGTWRFLARRGKMWTGGHRSFTPKLFASVPTGNLKAPVAVTVTAGSHVADDLVV</sequence>
<dbReference type="GO" id="GO:0009007">
    <property type="term" value="F:site-specific DNA-methyltransferase (adenine-specific) activity"/>
    <property type="evidence" value="ECO:0007669"/>
    <property type="project" value="UniProtKB-EC"/>
</dbReference>
<keyword evidence="5" id="KW-0949">S-adenosyl-L-methionine</keyword>
<dbReference type="EC" id="2.1.1.72" evidence="2"/>
<dbReference type="OrthoDB" id="32195at2"/>
<comment type="catalytic activity">
    <reaction evidence="6">
        <text>a 2'-deoxyadenosine in DNA + S-adenosyl-L-methionine = an N(6)-methyl-2'-deoxyadenosine in DNA + S-adenosyl-L-homocysteine + H(+)</text>
        <dbReference type="Rhea" id="RHEA:15197"/>
        <dbReference type="Rhea" id="RHEA-COMP:12418"/>
        <dbReference type="Rhea" id="RHEA-COMP:12419"/>
        <dbReference type="ChEBI" id="CHEBI:15378"/>
        <dbReference type="ChEBI" id="CHEBI:57856"/>
        <dbReference type="ChEBI" id="CHEBI:59789"/>
        <dbReference type="ChEBI" id="CHEBI:90615"/>
        <dbReference type="ChEBI" id="CHEBI:90616"/>
        <dbReference type="EC" id="2.1.1.72"/>
    </reaction>
</comment>
<dbReference type="Gene3D" id="3.40.50.150">
    <property type="entry name" value="Vaccinia Virus protein VP39"/>
    <property type="match status" value="2"/>
</dbReference>
<dbReference type="Pfam" id="PF07669">
    <property type="entry name" value="Eco57I"/>
    <property type="match status" value="1"/>
</dbReference>
<dbReference type="InterPro" id="IPR029063">
    <property type="entry name" value="SAM-dependent_MTases_sf"/>
</dbReference>
<comment type="similarity">
    <text evidence="1">Belongs to the N(4)/N(6)-methyltransferase family.</text>
</comment>
<dbReference type="EMBL" id="FNCJ01000006">
    <property type="protein sequence ID" value="SDG95091.1"/>
    <property type="molecule type" value="Genomic_DNA"/>
</dbReference>
<dbReference type="RefSeq" id="WP_090685442.1">
    <property type="nucleotide sequence ID" value="NZ_FNCJ01000006.1"/>
</dbReference>
<dbReference type="PANTHER" id="PTHR33841:SF5">
    <property type="entry name" value="DNA METHYLASE (MODIFICATION METHYLASE) (METHYLTRANSFERASE)-RELATED"/>
    <property type="match status" value="1"/>
</dbReference>
<reference evidence="8 9" key="1">
    <citation type="submission" date="2016-10" db="EMBL/GenBank/DDBJ databases">
        <authorList>
            <person name="de Groot N.N."/>
        </authorList>
    </citation>
    <scope>NUCLEOTIDE SEQUENCE [LARGE SCALE GENOMIC DNA]</scope>
    <source>
        <strain evidence="8 9">LMG 2247</strain>
    </source>
</reference>
<evidence type="ECO:0000313" key="8">
    <source>
        <dbReference type="EMBL" id="SDG95091.1"/>
    </source>
</evidence>
<evidence type="ECO:0000256" key="1">
    <source>
        <dbReference type="ARBA" id="ARBA00006594"/>
    </source>
</evidence>
<gene>
    <name evidence="8" type="ORF">SAMN05216466_106160</name>
</gene>
<evidence type="ECO:0000313" key="9">
    <source>
        <dbReference type="Proteomes" id="UP000199706"/>
    </source>
</evidence>
<dbReference type="PANTHER" id="PTHR33841">
    <property type="entry name" value="DNA METHYLTRANSFERASE YEEA-RELATED"/>
    <property type="match status" value="1"/>
</dbReference>
<dbReference type="InterPro" id="IPR011639">
    <property type="entry name" value="MethylTrfase_TaqI-like_dom"/>
</dbReference>
<evidence type="ECO:0000256" key="2">
    <source>
        <dbReference type="ARBA" id="ARBA00011900"/>
    </source>
</evidence>
<organism evidence="8 9">
    <name type="scientific">Paraburkholderia phenazinium</name>
    <dbReference type="NCBI Taxonomy" id="60549"/>
    <lineage>
        <taxon>Bacteria</taxon>
        <taxon>Pseudomonadati</taxon>
        <taxon>Pseudomonadota</taxon>
        <taxon>Betaproteobacteria</taxon>
        <taxon>Burkholderiales</taxon>
        <taxon>Burkholderiaceae</taxon>
        <taxon>Paraburkholderia</taxon>
    </lineage>
</organism>
<proteinExistence type="inferred from homology"/>
<name>A0A1G7YEY3_9BURK</name>
<dbReference type="GO" id="GO:0006304">
    <property type="term" value="P:DNA modification"/>
    <property type="evidence" value="ECO:0007669"/>
    <property type="project" value="InterPro"/>
</dbReference>
<protein>
    <recommendedName>
        <fullName evidence="2">site-specific DNA-methyltransferase (adenine-specific)</fullName>
        <ecNumber evidence="2">2.1.1.72</ecNumber>
    </recommendedName>
</protein>
<dbReference type="SUPFAM" id="SSF53335">
    <property type="entry name" value="S-adenosyl-L-methionine-dependent methyltransferases"/>
    <property type="match status" value="2"/>
</dbReference>